<dbReference type="GO" id="GO:0003878">
    <property type="term" value="F:ATP citrate synthase activity"/>
    <property type="evidence" value="ECO:0007669"/>
    <property type="project" value="TreeGrafter"/>
</dbReference>
<dbReference type="Gene3D" id="1.10.230.10">
    <property type="entry name" value="Cytochrome P450-Terp, domain 2"/>
    <property type="match status" value="1"/>
</dbReference>
<dbReference type="PANTHER" id="PTHR23118:SF42">
    <property type="entry name" value="ATP-CITRATE SYNTHASE"/>
    <property type="match status" value="1"/>
</dbReference>
<dbReference type="InterPro" id="IPR036969">
    <property type="entry name" value="Citrate_synthase_sf"/>
</dbReference>
<protein>
    <submittedName>
        <fullName evidence="3">ATP-citrate synthase beta chain protein 1</fullName>
    </submittedName>
</protein>
<dbReference type="GO" id="GO:0005829">
    <property type="term" value="C:cytosol"/>
    <property type="evidence" value="ECO:0007669"/>
    <property type="project" value="TreeGrafter"/>
</dbReference>
<evidence type="ECO:0000256" key="2">
    <source>
        <dbReference type="SAM" id="MobiDB-lite"/>
    </source>
</evidence>
<name>A0A2G2WTV4_CAPBA</name>
<evidence type="ECO:0000313" key="4">
    <source>
        <dbReference type="Proteomes" id="UP000224567"/>
    </source>
</evidence>
<dbReference type="Pfam" id="PF00285">
    <property type="entry name" value="Citrate_synt"/>
    <property type="match status" value="1"/>
</dbReference>
<feature type="compositionally biased region" description="Acidic residues" evidence="2">
    <location>
        <begin position="464"/>
        <end position="479"/>
    </location>
</feature>
<evidence type="ECO:0000256" key="1">
    <source>
        <dbReference type="ARBA" id="ARBA00011412"/>
    </source>
</evidence>
<evidence type="ECO:0000313" key="3">
    <source>
        <dbReference type="EMBL" id="PHT48686.1"/>
    </source>
</evidence>
<proteinExistence type="predicted"/>
<dbReference type="InterPro" id="IPR016143">
    <property type="entry name" value="Citrate_synth-like_sm_a-sub"/>
</dbReference>
<dbReference type="InterPro" id="IPR016142">
    <property type="entry name" value="Citrate_synth-like_lrg_a-sub"/>
</dbReference>
<dbReference type="Gene3D" id="1.10.580.10">
    <property type="entry name" value="Citrate Synthase, domain 1"/>
    <property type="match status" value="1"/>
</dbReference>
<dbReference type="GO" id="GO:0006085">
    <property type="term" value="P:acetyl-CoA biosynthetic process"/>
    <property type="evidence" value="ECO:0007669"/>
    <property type="project" value="TreeGrafter"/>
</dbReference>
<comment type="subunit">
    <text evidence="1">Heterooctamer of 4 alpha and 4 beta chains.</text>
</comment>
<keyword evidence="4" id="KW-1185">Reference proteome</keyword>
<dbReference type="SUPFAM" id="SSF48256">
    <property type="entry name" value="Citrate synthase"/>
    <property type="match status" value="1"/>
</dbReference>
<gene>
    <name evidence="3" type="ORF">CQW23_12894</name>
</gene>
<dbReference type="OrthoDB" id="3261737at2759"/>
<dbReference type="Proteomes" id="UP000224567">
    <property type="component" value="Unassembled WGS sequence"/>
</dbReference>
<dbReference type="AlphaFoldDB" id="A0A2G2WTV4"/>
<dbReference type="EMBL" id="MLFT02000005">
    <property type="protein sequence ID" value="PHT48686.1"/>
    <property type="molecule type" value="Genomic_DNA"/>
</dbReference>
<dbReference type="InterPro" id="IPR016102">
    <property type="entry name" value="Succinyl-CoA_synth-like"/>
</dbReference>
<reference evidence="3 4" key="1">
    <citation type="journal article" date="2017" name="Genome Biol.">
        <title>New reference genome sequences of hot pepper reveal the massive evolution of plant disease-resistance genes by retroduplication.</title>
        <authorList>
            <person name="Kim S."/>
            <person name="Park J."/>
            <person name="Yeom S.I."/>
            <person name="Kim Y.M."/>
            <person name="Seo E."/>
            <person name="Kim K.T."/>
            <person name="Kim M.S."/>
            <person name="Lee J.M."/>
            <person name="Cheong K."/>
            <person name="Shin H.S."/>
            <person name="Kim S.B."/>
            <person name="Han K."/>
            <person name="Lee J."/>
            <person name="Park M."/>
            <person name="Lee H.A."/>
            <person name="Lee H.Y."/>
            <person name="Lee Y."/>
            <person name="Oh S."/>
            <person name="Lee J.H."/>
            <person name="Choi E."/>
            <person name="Choi E."/>
            <person name="Lee S.E."/>
            <person name="Jeon J."/>
            <person name="Kim H."/>
            <person name="Choi G."/>
            <person name="Song H."/>
            <person name="Lee J."/>
            <person name="Lee S.C."/>
            <person name="Kwon J.K."/>
            <person name="Lee H.Y."/>
            <person name="Koo N."/>
            <person name="Hong Y."/>
            <person name="Kim R.W."/>
            <person name="Kang W.H."/>
            <person name="Huh J.H."/>
            <person name="Kang B.C."/>
            <person name="Yang T.J."/>
            <person name="Lee Y.H."/>
            <person name="Bennetzen J.L."/>
            <person name="Choi D."/>
        </authorList>
    </citation>
    <scope>NUCLEOTIDE SEQUENCE [LARGE SCALE GENOMIC DNA]</scope>
    <source>
        <strain evidence="4">cv. PBC81</strain>
    </source>
</reference>
<dbReference type="Gene3D" id="3.40.50.261">
    <property type="entry name" value="Succinyl-CoA synthetase domains"/>
    <property type="match status" value="1"/>
</dbReference>
<dbReference type="CDD" id="cd06100">
    <property type="entry name" value="CCL_ACL-C"/>
    <property type="match status" value="1"/>
</dbReference>
<dbReference type="PANTHER" id="PTHR23118">
    <property type="entry name" value="ATP-CITRATE SYNTHASE"/>
    <property type="match status" value="1"/>
</dbReference>
<organism evidence="3 4">
    <name type="scientific">Capsicum baccatum</name>
    <name type="common">Peruvian pepper</name>
    <dbReference type="NCBI Taxonomy" id="33114"/>
    <lineage>
        <taxon>Eukaryota</taxon>
        <taxon>Viridiplantae</taxon>
        <taxon>Streptophyta</taxon>
        <taxon>Embryophyta</taxon>
        <taxon>Tracheophyta</taxon>
        <taxon>Spermatophyta</taxon>
        <taxon>Magnoliopsida</taxon>
        <taxon>eudicotyledons</taxon>
        <taxon>Gunneridae</taxon>
        <taxon>Pentapetalae</taxon>
        <taxon>asterids</taxon>
        <taxon>lamiids</taxon>
        <taxon>Solanales</taxon>
        <taxon>Solanaceae</taxon>
        <taxon>Solanoideae</taxon>
        <taxon>Capsiceae</taxon>
        <taxon>Capsicum</taxon>
    </lineage>
</organism>
<dbReference type="GO" id="GO:0006633">
    <property type="term" value="P:fatty acid biosynthetic process"/>
    <property type="evidence" value="ECO:0007669"/>
    <property type="project" value="TreeGrafter"/>
</dbReference>
<sequence length="525" mass="58586">MKVIWLVSGKDVSEIFEKDFADLDMNLVDSKVGLMYFVDLGVNLADLEMCFEDLKMCFEDLGMDSKGAMNGGEMESAQAKNQALKDAEVVVPTSYEALEGAIKETFQKLVEEGKITPVKEVTPPQLPEDLSTSIKKGRVRVPTHIISTISDERGEEQRYAGVLMSTHVEEGYGVGDVVSLLWFKHILPRYCSRFIDICIMMCADHGPCASGAHNSIVAARVRKDLISILVSGLLTIGPRFGGAIDDAARYFKDAYGRGLAPSEFVEGMRRKGIRVPAIGHRVKRGDKRVELLQLYARENFPSVEYMEYAVQVETYTLSKANNLILNIDGVIASLFLDLLNGTGMFTKQEIDDIMEIGYLNGLFVLSRSTDSDWTDSNGDSLYDVDENIEELSGFDEELFQVRKANIEKQAKEKADRMNVDEIPFGPAGIDAGFEDICKNKEVIYEGKLGGDDLYFDSSDPGSDISEEEEGDPVDDDEVVDPLPRTSSSKIYFDKTAKKICFQLYMIFLNAIDLERHCRVTLLKRV</sequence>
<feature type="region of interest" description="Disordered" evidence="2">
    <location>
        <begin position="453"/>
        <end position="482"/>
    </location>
</feature>
<comment type="caution">
    <text evidence="3">The sequence shown here is derived from an EMBL/GenBank/DDBJ whole genome shotgun (WGS) entry which is preliminary data.</text>
</comment>
<reference evidence="4" key="2">
    <citation type="journal article" date="2017" name="J. Anim. Genet.">
        <title>Multiple reference genome sequences of hot pepper reveal the massive evolution of plant disease resistance genes by retroduplication.</title>
        <authorList>
            <person name="Kim S."/>
            <person name="Park J."/>
            <person name="Yeom S.-I."/>
            <person name="Kim Y.-M."/>
            <person name="Seo E."/>
            <person name="Kim K.-T."/>
            <person name="Kim M.-S."/>
            <person name="Lee J.M."/>
            <person name="Cheong K."/>
            <person name="Shin H.-S."/>
            <person name="Kim S.-B."/>
            <person name="Han K."/>
            <person name="Lee J."/>
            <person name="Park M."/>
            <person name="Lee H.-A."/>
            <person name="Lee H.-Y."/>
            <person name="Lee Y."/>
            <person name="Oh S."/>
            <person name="Lee J.H."/>
            <person name="Choi E."/>
            <person name="Choi E."/>
            <person name="Lee S.E."/>
            <person name="Jeon J."/>
            <person name="Kim H."/>
            <person name="Choi G."/>
            <person name="Song H."/>
            <person name="Lee J."/>
            <person name="Lee S.-C."/>
            <person name="Kwon J.-K."/>
            <person name="Lee H.-Y."/>
            <person name="Koo N."/>
            <person name="Hong Y."/>
            <person name="Kim R.W."/>
            <person name="Kang W.-H."/>
            <person name="Huh J.H."/>
            <person name="Kang B.-C."/>
            <person name="Yang T.-J."/>
            <person name="Lee Y.-H."/>
            <person name="Bennetzen J.L."/>
            <person name="Choi D."/>
        </authorList>
    </citation>
    <scope>NUCLEOTIDE SEQUENCE [LARGE SCALE GENOMIC DNA]</scope>
    <source>
        <strain evidence="4">cv. PBC81</strain>
    </source>
</reference>
<dbReference type="STRING" id="33114.A0A2G2WTV4"/>
<dbReference type="InterPro" id="IPR002020">
    <property type="entry name" value="Citrate_synthase"/>
</dbReference>
<accession>A0A2G2WTV4</accession>